<feature type="signal peptide" evidence="2">
    <location>
        <begin position="1"/>
        <end position="20"/>
    </location>
</feature>
<dbReference type="PANTHER" id="PTHR36220:SF1">
    <property type="entry name" value="GAMMA TUBULIN COMPLEX COMPONENT C-TERMINAL DOMAIN-CONTAINING PROTEIN"/>
    <property type="match status" value="1"/>
</dbReference>
<dbReference type="Proteomes" id="UP000316921">
    <property type="component" value="Chromosome"/>
</dbReference>
<dbReference type="AlphaFoldDB" id="A0A518BEK3"/>
<reference evidence="3 4" key="1">
    <citation type="submission" date="2019-02" db="EMBL/GenBank/DDBJ databases">
        <title>Deep-cultivation of Planctomycetes and their phenomic and genomic characterization uncovers novel biology.</title>
        <authorList>
            <person name="Wiegand S."/>
            <person name="Jogler M."/>
            <person name="Boedeker C."/>
            <person name="Pinto D."/>
            <person name="Vollmers J."/>
            <person name="Rivas-Marin E."/>
            <person name="Kohn T."/>
            <person name="Peeters S.H."/>
            <person name="Heuer A."/>
            <person name="Rast P."/>
            <person name="Oberbeckmann S."/>
            <person name="Bunk B."/>
            <person name="Jeske O."/>
            <person name="Meyerdierks A."/>
            <person name="Storesund J.E."/>
            <person name="Kallscheuer N."/>
            <person name="Luecker S."/>
            <person name="Lage O.M."/>
            <person name="Pohl T."/>
            <person name="Merkel B.J."/>
            <person name="Hornburger P."/>
            <person name="Mueller R.-W."/>
            <person name="Bruemmer F."/>
            <person name="Labrenz M."/>
            <person name="Spormann A.M."/>
            <person name="Op den Camp H."/>
            <person name="Overmann J."/>
            <person name="Amann R."/>
            <person name="Jetten M.S.M."/>
            <person name="Mascher T."/>
            <person name="Medema M.H."/>
            <person name="Devos D.P."/>
            <person name="Kaster A.-K."/>
            <person name="Ovreas L."/>
            <person name="Rohde M."/>
            <person name="Galperin M.Y."/>
            <person name="Jogler C."/>
        </authorList>
    </citation>
    <scope>NUCLEOTIDE SEQUENCE [LARGE SCALE GENOMIC DNA]</scope>
    <source>
        <strain evidence="3 4">Pla133</strain>
    </source>
</reference>
<dbReference type="PANTHER" id="PTHR36220">
    <property type="entry name" value="UNNAMED PRODUCT"/>
    <property type="match status" value="1"/>
</dbReference>
<accession>A0A518BEK3</accession>
<dbReference type="InterPro" id="IPR028994">
    <property type="entry name" value="Integrin_alpha_N"/>
</dbReference>
<keyword evidence="1 2" id="KW-0732">Signal</keyword>
<dbReference type="Gene3D" id="2.130.10.130">
    <property type="entry name" value="Integrin alpha, N-terminal"/>
    <property type="match status" value="2"/>
</dbReference>
<sequence precursor="true">MRTALALTVSLAAAAPLAAAQDYAINSFLNPAGELGENFGRRVGLSGTTAIGASFNGAWIIDRTASGKWKVGDLLTPLDPHSPSCFGASVAIDGDRAVVSDYCESLTGFQSGSVYVFERGPGGSWSQTAKLFVPGAASQPAFGWDLDLEGNRLAVGAPNGQSPFSSALSGVVHVFELLPDGNWVLDATIAPQTHWDNMDFGESVALSGDRLLVGAPSFINHDHDAHLEIFDRNAAGQWVAKAVLTPPGVQEYDWTGRAVALEGDTAVAGAALHDAISINDGVVWVWERQAGGVWKLAQALVTPGSPVDSHAGISLALDGDRMLVGARGETVDGVVKAGAAHLWKRNSNGIWNWQERIVSPAPEDTAYAGTDVALGNGWVLLGVPNFGPGYDGRIDVTYSFAAGDVPPTENFGAGTAGCASAHSTFLPLPPLIGSGDFRVLTAGSPPLAPGLLVIGSSGDPLGSDKFALGCDLHVDVLGSSVLLVLSAFSDGQGQGKATIPIPGDPVLIGLQLFAQTVWIGPACPALPYGLSSSDGLAFVIGAP</sequence>
<evidence type="ECO:0000313" key="4">
    <source>
        <dbReference type="Proteomes" id="UP000316921"/>
    </source>
</evidence>
<evidence type="ECO:0000313" key="3">
    <source>
        <dbReference type="EMBL" id="QDU65313.1"/>
    </source>
</evidence>
<gene>
    <name evidence="3" type="ORF">Pla133_03780</name>
</gene>
<dbReference type="Pfam" id="PF14312">
    <property type="entry name" value="FG-GAP_2"/>
    <property type="match status" value="4"/>
</dbReference>
<keyword evidence="4" id="KW-1185">Reference proteome</keyword>
<proteinExistence type="predicted"/>
<dbReference type="InterPro" id="IPR013517">
    <property type="entry name" value="FG-GAP"/>
</dbReference>
<dbReference type="KEGG" id="pbap:Pla133_03780"/>
<protein>
    <recommendedName>
        <fullName evidence="5">FG-GAP repeat protein</fullName>
    </recommendedName>
</protein>
<dbReference type="SUPFAM" id="SSF69318">
    <property type="entry name" value="Integrin alpha N-terminal domain"/>
    <property type="match status" value="1"/>
</dbReference>
<feature type="chain" id="PRO_5022042806" description="FG-GAP repeat protein" evidence="2">
    <location>
        <begin position="21"/>
        <end position="543"/>
    </location>
</feature>
<evidence type="ECO:0000256" key="1">
    <source>
        <dbReference type="ARBA" id="ARBA00022729"/>
    </source>
</evidence>
<evidence type="ECO:0000256" key="2">
    <source>
        <dbReference type="SAM" id="SignalP"/>
    </source>
</evidence>
<evidence type="ECO:0008006" key="5">
    <source>
        <dbReference type="Google" id="ProtNLM"/>
    </source>
</evidence>
<organism evidence="3 4">
    <name type="scientific">Engelhardtia mirabilis</name>
    <dbReference type="NCBI Taxonomy" id="2528011"/>
    <lineage>
        <taxon>Bacteria</taxon>
        <taxon>Pseudomonadati</taxon>
        <taxon>Planctomycetota</taxon>
        <taxon>Planctomycetia</taxon>
        <taxon>Planctomycetia incertae sedis</taxon>
        <taxon>Engelhardtia</taxon>
    </lineage>
</organism>
<name>A0A518BEK3_9BACT</name>
<dbReference type="RefSeq" id="WP_145061799.1">
    <property type="nucleotide sequence ID" value="NZ_CP036287.1"/>
</dbReference>
<dbReference type="EMBL" id="CP036287">
    <property type="protein sequence ID" value="QDU65313.1"/>
    <property type="molecule type" value="Genomic_DNA"/>
</dbReference>